<dbReference type="SUPFAM" id="SSF55920">
    <property type="entry name" value="Creatinase/aminopeptidase"/>
    <property type="match status" value="1"/>
</dbReference>
<protein>
    <recommendedName>
        <fullName evidence="4">Xaa-Pro aminopeptidase</fullName>
        <ecNumber evidence="4">3.4.11.9</ecNumber>
    </recommendedName>
</protein>
<dbReference type="InterPro" id="IPR052433">
    <property type="entry name" value="X-Pro_dipept-like"/>
</dbReference>
<dbReference type="GO" id="GO:0006508">
    <property type="term" value="P:proteolysis"/>
    <property type="evidence" value="ECO:0007669"/>
    <property type="project" value="TreeGrafter"/>
</dbReference>
<dbReference type="RefSeq" id="WP_154466508.1">
    <property type="nucleotide sequence ID" value="NZ_JAXDZL010000104.1"/>
</dbReference>
<accession>A0A6N7WL99</accession>
<dbReference type="EMBL" id="VUMI01000034">
    <property type="protein sequence ID" value="MSS90208.1"/>
    <property type="molecule type" value="Genomic_DNA"/>
</dbReference>
<keyword evidence="5" id="KW-0479">Metal-binding</keyword>
<dbReference type="GeneID" id="86055042"/>
<keyword evidence="10" id="KW-1185">Reference proteome</keyword>
<dbReference type="Gene3D" id="3.90.230.10">
    <property type="entry name" value="Creatinase/methionine aminopeptidase superfamily"/>
    <property type="match status" value="1"/>
</dbReference>
<dbReference type="GO" id="GO:0005829">
    <property type="term" value="C:cytosol"/>
    <property type="evidence" value="ECO:0007669"/>
    <property type="project" value="TreeGrafter"/>
</dbReference>
<name>A0A6N7WL99_9FIRM</name>
<dbReference type="Pfam" id="PF00557">
    <property type="entry name" value="Peptidase_M24"/>
    <property type="match status" value="1"/>
</dbReference>
<dbReference type="EC" id="3.4.11.9" evidence="4"/>
<proteinExistence type="inferred from homology"/>
<comment type="cofactor">
    <cofactor evidence="2">
        <name>Mn(2+)</name>
        <dbReference type="ChEBI" id="CHEBI:29035"/>
    </cofactor>
</comment>
<comment type="caution">
    <text evidence="9">The sequence shown here is derived from an EMBL/GenBank/DDBJ whole genome shotgun (WGS) entry which is preliminary data.</text>
</comment>
<evidence type="ECO:0000256" key="7">
    <source>
        <dbReference type="ARBA" id="ARBA00023211"/>
    </source>
</evidence>
<reference evidence="9 10" key="1">
    <citation type="submission" date="2019-08" db="EMBL/GenBank/DDBJ databases">
        <title>In-depth cultivation of the pig gut microbiome towards novel bacterial diversity and tailored functional studies.</title>
        <authorList>
            <person name="Wylensek D."/>
            <person name="Hitch T.C.A."/>
            <person name="Clavel T."/>
        </authorList>
    </citation>
    <scope>NUCLEOTIDE SEQUENCE [LARGE SCALE GENOMIC DNA]</scope>
    <source>
        <strain evidence="9 10">WCA-389-WT-23B</strain>
    </source>
</reference>
<comment type="similarity">
    <text evidence="3">Belongs to the peptidase M24B family.</text>
</comment>
<sequence>MADELVKAGILSAPEEIDKYYLHGSGHFIGLYTHDVGEDPDNLLQKDMMFTLEPGLYFPEEGIGIRIEDTLLVTEDGCEVLTADIPKTVVEIEAFMQS</sequence>
<evidence type="ECO:0000256" key="6">
    <source>
        <dbReference type="ARBA" id="ARBA00022801"/>
    </source>
</evidence>
<keyword evidence="6" id="KW-0378">Hydrolase</keyword>
<dbReference type="AlphaFoldDB" id="A0A6N7WL99"/>
<comment type="catalytic activity">
    <reaction evidence="1">
        <text>Release of any N-terminal amino acid, including proline, that is linked to proline, even from a dipeptide or tripeptide.</text>
        <dbReference type="EC" id="3.4.11.9"/>
    </reaction>
</comment>
<evidence type="ECO:0000256" key="2">
    <source>
        <dbReference type="ARBA" id="ARBA00001936"/>
    </source>
</evidence>
<keyword evidence="7" id="KW-0464">Manganese</keyword>
<evidence type="ECO:0000313" key="9">
    <source>
        <dbReference type="EMBL" id="MSS90208.1"/>
    </source>
</evidence>
<dbReference type="Proteomes" id="UP000436047">
    <property type="component" value="Unassembled WGS sequence"/>
</dbReference>
<dbReference type="PANTHER" id="PTHR43226:SF4">
    <property type="entry name" value="XAA-PRO AMINOPEPTIDASE 3"/>
    <property type="match status" value="1"/>
</dbReference>
<evidence type="ECO:0000256" key="4">
    <source>
        <dbReference type="ARBA" id="ARBA00012574"/>
    </source>
</evidence>
<gene>
    <name evidence="9" type="ORF">FYJ45_18565</name>
</gene>
<dbReference type="InterPro" id="IPR000994">
    <property type="entry name" value="Pept_M24"/>
</dbReference>
<dbReference type="PANTHER" id="PTHR43226">
    <property type="entry name" value="XAA-PRO AMINOPEPTIDASE 3"/>
    <property type="match status" value="1"/>
</dbReference>
<organism evidence="9 10">
    <name type="scientific">Eisenbergiella porci</name>
    <dbReference type="NCBI Taxonomy" id="2652274"/>
    <lineage>
        <taxon>Bacteria</taxon>
        <taxon>Bacillati</taxon>
        <taxon>Bacillota</taxon>
        <taxon>Clostridia</taxon>
        <taxon>Lachnospirales</taxon>
        <taxon>Lachnospiraceae</taxon>
        <taxon>Eisenbergiella</taxon>
    </lineage>
</organism>
<evidence type="ECO:0000313" key="10">
    <source>
        <dbReference type="Proteomes" id="UP000436047"/>
    </source>
</evidence>
<dbReference type="GO" id="GO:0004177">
    <property type="term" value="F:aminopeptidase activity"/>
    <property type="evidence" value="ECO:0007669"/>
    <property type="project" value="UniProtKB-EC"/>
</dbReference>
<dbReference type="InterPro" id="IPR036005">
    <property type="entry name" value="Creatinase/aminopeptidase-like"/>
</dbReference>
<feature type="domain" description="Peptidase M24" evidence="8">
    <location>
        <begin position="16"/>
        <end position="75"/>
    </location>
</feature>
<evidence type="ECO:0000259" key="8">
    <source>
        <dbReference type="Pfam" id="PF00557"/>
    </source>
</evidence>
<evidence type="ECO:0000256" key="3">
    <source>
        <dbReference type="ARBA" id="ARBA00008766"/>
    </source>
</evidence>
<dbReference type="GO" id="GO:0046872">
    <property type="term" value="F:metal ion binding"/>
    <property type="evidence" value="ECO:0007669"/>
    <property type="project" value="UniProtKB-KW"/>
</dbReference>
<evidence type="ECO:0000256" key="1">
    <source>
        <dbReference type="ARBA" id="ARBA00001424"/>
    </source>
</evidence>
<evidence type="ECO:0000256" key="5">
    <source>
        <dbReference type="ARBA" id="ARBA00022723"/>
    </source>
</evidence>